<feature type="compositionally biased region" description="Low complexity" evidence="1">
    <location>
        <begin position="286"/>
        <end position="298"/>
    </location>
</feature>
<sequence>MADPQGRRARSSPPRSDSGASTPVSTGSQHPSRPSSRLGGLQPSSRTQSVTRETYRTTVPALRTLPTSESSEQGAGGEVRGRQPHSTSHPASVSGRSTPRNPAAFAQLAIQQQEAGHAPPPPPVRPFQDTDHSMASQTPPGSRYSSLAPEDGPPPTQEEWYPTITNVAPTLDAVSQFFRTMPPPTDAALQGEVENLADSLRLMIEAITQTRWGPHLSPGEFPEDPDHTIRRSVPLPPPGRPVNPDTRPPSPSWAGRDYVFHPPYDPAQDSALSGGRGFQQRRIEPQQRAPQQGQASGGPPKPSKPSALTRGKKPSAPAAPGPDSAVQDVEMGEASQKLPNPAPSGQKPPAVRPGAHVAPRPQPKAPVVPFQRSIPAGLPSNPRDARFTKRKPTSFAAAAKTAPSSKVAGLVELARAAPHVSADDILRMHAIAQGTPSSASVKKKKKNPSHTTAGPSRKQVLVEFKPDRNPGNSVPYDTVRDGVNRCLRQYDPQTRTQMLAGAVAYGGWSLTLTEVPSQVEVDHIRGYLHRKLPDTVAWVGLPSSKSFLRLPNVPFILDAKSNLRIKPEDIARAFEASPLRSDLVLAGPPRVVRNSKSSTRCDVFFDIWDSQQGLRAQRLIKKELLIYGQKRAGSGGTQPKPAKAVSGARSVEVLTPRTSIVISAAAARATPKLTLQSSPPRRVRSAPIRGSAWHAAGMATESSTASVPSGTIALTALGLWPSIPSSTDSKIRVLSFNIAKNYAYLDIILDRLKDEFDILFIQEPPWQTIRQAPSTVSKEGADVIGAPRHPNWLCMARLPEPGSRPRVLTYVSNRLAHWRPAYRRDLLDDRDIMIVSLFGRDRVLHFMNVYSDDQHRAIKLLAEKADALPALSYMGGDFNCHSREWDPRVLHHRTTAILLLETAARLGLELTKFTNPGPTYVSRADPNVHSVIDLVFVPCSEVLASQPSRLGDPELIPSGSPDPVTRGPSDHYPVACSIVHRQSPPAARRRTIRPDSDEEAEFVSELAGVIGGLKQHPVTTADEVEDFAQALAGACNEAWLRHSKEFKVKPHSKEWWDAGCDAALAAYRADQTLAGYKALRNATKAAKRKFFDARIKEVAETNKRPWDLMAWVKERKNPPCEAIQFNGQPCHELSDLWDALHNTYNAASDRAVDVSILNELPQEPVRDWRGFSVLELTQALQACSARSAPGPDHVTWRHLKRILAHPELWYFEGAKNVGVLKQLTSMQRKAACWITGAFRTSPTGGVESLAGLAPIRLHLQKLSKRAIFRTATLSDTHPLRSLLGAEFRGTAVPNYRAAIWLPRHGRRRTVRDTITQTSAQLGELTEVFAPCAEENAPGSRLMDLYSERVEFNVYTGKGLEGLAVRRAELDLLYWQASDELHTACFGTDCSVPRNERHQAASAYVMMQGDRDDKTSARWVAGRVLSADAELFAIQAAVASAVQRNDCHKIIIFTDHIASAKRSVDPSVHSGQAHSLSVCKALAAWFALSVDHCIEFVQVPSKLEWALQHDAHLHARGLPAVPAGARPATSLDYVRRKVTESAISSWHTQFLAEGYRGSQFLQLHAPDGSILQPAYAKGGTWLNSVADDNHLCARVCRCILNHAPIGEYYSRFNIPEEHSCTCGAPTQTRRHLFEGCPDLPATQRTPRLLKELVGYLVANPTSFGFRPAPEGVG</sequence>
<keyword evidence="4" id="KW-1185">Reference proteome</keyword>
<dbReference type="Gene3D" id="3.60.10.10">
    <property type="entry name" value="Endonuclease/exonuclease/phosphatase"/>
    <property type="match status" value="1"/>
</dbReference>
<protein>
    <recommendedName>
        <fullName evidence="2">Endonuclease/exonuclease/phosphatase domain-containing protein</fullName>
    </recommendedName>
</protein>
<feature type="compositionally biased region" description="Low complexity" evidence="1">
    <location>
        <begin position="11"/>
        <end position="21"/>
    </location>
</feature>
<evidence type="ECO:0000313" key="3">
    <source>
        <dbReference type="EMBL" id="KAF5331566.1"/>
    </source>
</evidence>
<dbReference type="GO" id="GO:0003824">
    <property type="term" value="F:catalytic activity"/>
    <property type="evidence" value="ECO:0007669"/>
    <property type="project" value="InterPro"/>
</dbReference>
<dbReference type="InterPro" id="IPR005135">
    <property type="entry name" value="Endo/exonuclease/phosphatase"/>
</dbReference>
<feature type="compositionally biased region" description="Polar residues" evidence="1">
    <location>
        <begin position="22"/>
        <end position="35"/>
    </location>
</feature>
<evidence type="ECO:0000313" key="4">
    <source>
        <dbReference type="Proteomes" id="UP000541558"/>
    </source>
</evidence>
<organism evidence="3 4">
    <name type="scientific">Ephemerocybe angulata</name>
    <dbReference type="NCBI Taxonomy" id="980116"/>
    <lineage>
        <taxon>Eukaryota</taxon>
        <taxon>Fungi</taxon>
        <taxon>Dikarya</taxon>
        <taxon>Basidiomycota</taxon>
        <taxon>Agaricomycotina</taxon>
        <taxon>Agaricomycetes</taxon>
        <taxon>Agaricomycetidae</taxon>
        <taxon>Agaricales</taxon>
        <taxon>Agaricineae</taxon>
        <taxon>Psathyrellaceae</taxon>
        <taxon>Ephemerocybe</taxon>
    </lineage>
</organism>
<feature type="compositionally biased region" description="Polar residues" evidence="1">
    <location>
        <begin position="84"/>
        <end position="100"/>
    </location>
</feature>
<proteinExistence type="predicted"/>
<feature type="compositionally biased region" description="Polar residues" evidence="1">
    <location>
        <begin position="42"/>
        <end position="52"/>
    </location>
</feature>
<dbReference type="Pfam" id="PF03372">
    <property type="entry name" value="Exo_endo_phos"/>
    <property type="match status" value="1"/>
</dbReference>
<dbReference type="Proteomes" id="UP000541558">
    <property type="component" value="Unassembled WGS sequence"/>
</dbReference>
<feature type="compositionally biased region" description="Low complexity" evidence="1">
    <location>
        <begin position="314"/>
        <end position="325"/>
    </location>
</feature>
<gene>
    <name evidence="3" type="ORF">D9611_007608</name>
</gene>
<comment type="caution">
    <text evidence="3">The sequence shown here is derived from an EMBL/GenBank/DDBJ whole genome shotgun (WGS) entry which is preliminary data.</text>
</comment>
<feature type="compositionally biased region" description="Polar residues" evidence="1">
    <location>
        <begin position="133"/>
        <end position="145"/>
    </location>
</feature>
<feature type="region of interest" description="Disordered" evidence="1">
    <location>
        <begin position="1"/>
        <end position="159"/>
    </location>
</feature>
<dbReference type="SUPFAM" id="SSF56219">
    <property type="entry name" value="DNase I-like"/>
    <property type="match status" value="1"/>
</dbReference>
<dbReference type="EMBL" id="JAACJK010000113">
    <property type="protein sequence ID" value="KAF5331566.1"/>
    <property type="molecule type" value="Genomic_DNA"/>
</dbReference>
<evidence type="ECO:0000259" key="2">
    <source>
        <dbReference type="Pfam" id="PF03372"/>
    </source>
</evidence>
<dbReference type="InterPro" id="IPR036691">
    <property type="entry name" value="Endo/exonu/phosph_ase_sf"/>
</dbReference>
<dbReference type="OrthoDB" id="3258143at2759"/>
<accession>A0A8H5BYD5</accession>
<evidence type="ECO:0000256" key="1">
    <source>
        <dbReference type="SAM" id="MobiDB-lite"/>
    </source>
</evidence>
<feature type="compositionally biased region" description="Pro residues" evidence="1">
    <location>
        <begin position="234"/>
        <end position="251"/>
    </location>
</feature>
<feature type="region of interest" description="Disordered" evidence="1">
    <location>
        <begin position="212"/>
        <end position="398"/>
    </location>
</feature>
<name>A0A8H5BYD5_9AGAR</name>
<feature type="region of interest" description="Disordered" evidence="1">
    <location>
        <begin position="433"/>
        <end position="458"/>
    </location>
</feature>
<reference evidence="3 4" key="1">
    <citation type="journal article" date="2020" name="ISME J.">
        <title>Uncovering the hidden diversity of litter-decomposition mechanisms in mushroom-forming fungi.</title>
        <authorList>
            <person name="Floudas D."/>
            <person name="Bentzer J."/>
            <person name="Ahren D."/>
            <person name="Johansson T."/>
            <person name="Persson P."/>
            <person name="Tunlid A."/>
        </authorList>
    </citation>
    <scope>NUCLEOTIDE SEQUENCE [LARGE SCALE GENOMIC DNA]</scope>
    <source>
        <strain evidence="3 4">CBS 175.51</strain>
    </source>
</reference>
<feature type="domain" description="Endonuclease/exonuclease/phosphatase" evidence="2">
    <location>
        <begin position="734"/>
        <end position="971"/>
    </location>
</feature>
<feature type="region of interest" description="Disordered" evidence="1">
    <location>
        <begin position="948"/>
        <end position="967"/>
    </location>
</feature>